<evidence type="ECO:0000313" key="4">
    <source>
        <dbReference type="Proteomes" id="UP000634004"/>
    </source>
</evidence>
<accession>A0A8J3CRZ7</accession>
<reference evidence="3" key="1">
    <citation type="journal article" date="2014" name="Int. J. Syst. Evol. Microbiol.">
        <title>Complete genome sequence of Corynebacterium casei LMG S-19264T (=DSM 44701T), isolated from a smear-ripened cheese.</title>
        <authorList>
            <consortium name="US DOE Joint Genome Institute (JGI-PGF)"/>
            <person name="Walter F."/>
            <person name="Albersmeier A."/>
            <person name="Kalinowski J."/>
            <person name="Ruckert C."/>
        </authorList>
    </citation>
    <scope>NUCLEOTIDE SEQUENCE</scope>
    <source>
        <strain evidence="3">KCTC 32513</strain>
    </source>
</reference>
<dbReference type="EMBL" id="BMZH01000009">
    <property type="protein sequence ID" value="GHA98403.1"/>
    <property type="molecule type" value="Genomic_DNA"/>
</dbReference>
<dbReference type="AlphaFoldDB" id="A0A8J3CRZ7"/>
<dbReference type="Proteomes" id="UP000634004">
    <property type="component" value="Unassembled WGS sequence"/>
</dbReference>
<name>A0A8J3CRZ7_9PROT</name>
<feature type="compositionally biased region" description="Basic and acidic residues" evidence="1">
    <location>
        <begin position="224"/>
        <end position="235"/>
    </location>
</feature>
<comment type="caution">
    <text evidence="3">The sequence shown here is derived from an EMBL/GenBank/DDBJ whole genome shotgun (WGS) entry which is preliminary data.</text>
</comment>
<evidence type="ECO:0000259" key="2">
    <source>
        <dbReference type="Pfam" id="PF02698"/>
    </source>
</evidence>
<gene>
    <name evidence="3" type="ORF">GCM10009069_21600</name>
</gene>
<protein>
    <recommendedName>
        <fullName evidence="2">DUF218 domain-containing protein</fullName>
    </recommendedName>
</protein>
<proteinExistence type="predicted"/>
<keyword evidence="4" id="KW-1185">Reference proteome</keyword>
<evidence type="ECO:0000256" key="1">
    <source>
        <dbReference type="SAM" id="MobiDB-lite"/>
    </source>
</evidence>
<dbReference type="CDD" id="cd06259">
    <property type="entry name" value="YdcF-like"/>
    <property type="match status" value="1"/>
</dbReference>
<feature type="region of interest" description="Disordered" evidence="1">
    <location>
        <begin position="211"/>
        <end position="235"/>
    </location>
</feature>
<reference evidence="3" key="2">
    <citation type="submission" date="2020-09" db="EMBL/GenBank/DDBJ databases">
        <authorList>
            <person name="Sun Q."/>
            <person name="Kim S."/>
        </authorList>
    </citation>
    <scope>NUCLEOTIDE SEQUENCE</scope>
    <source>
        <strain evidence="3">KCTC 32513</strain>
    </source>
</reference>
<feature type="domain" description="DUF218" evidence="2">
    <location>
        <begin position="59"/>
        <end position="181"/>
    </location>
</feature>
<evidence type="ECO:0000313" key="3">
    <source>
        <dbReference type="EMBL" id="GHA98403.1"/>
    </source>
</evidence>
<dbReference type="RefSeq" id="WP_189498321.1">
    <property type="nucleotide sequence ID" value="NZ_BMZH01000009.1"/>
</dbReference>
<dbReference type="InterPro" id="IPR003848">
    <property type="entry name" value="DUF218"/>
</dbReference>
<organism evidence="3 4">
    <name type="scientific">Algimonas arctica</name>
    <dbReference type="NCBI Taxonomy" id="1479486"/>
    <lineage>
        <taxon>Bacteria</taxon>
        <taxon>Pseudomonadati</taxon>
        <taxon>Pseudomonadota</taxon>
        <taxon>Alphaproteobacteria</taxon>
        <taxon>Maricaulales</taxon>
        <taxon>Robiginitomaculaceae</taxon>
        <taxon>Algimonas</taxon>
    </lineage>
</organism>
<sequence length="235" mass="25529">MSRRTHKRTPQKAAKPGRGKRRLFGFLTALLLGGLAGGFIAFASYVDNLDTPIDLPKADGIVVWTGLGGGRLEKAGALMEQGLGERLLISGVNTSLTEAVVSRLAGLSDDTAVCCMDVDYAALDTRGNARETAAWAEALGYDHIILVTSSYHMPRAQVEIGYEMAGLRITAVPVRNESRNQWWSDGGRFRRLAGEYGKYLLVMARGRPKGANMREPVLSEDELTTPHEVEPSPVD</sequence>
<dbReference type="Pfam" id="PF02698">
    <property type="entry name" value="DUF218"/>
    <property type="match status" value="1"/>
</dbReference>